<proteinExistence type="predicted"/>
<accession>A0A2A2KY59</accession>
<evidence type="ECO:0000313" key="1">
    <source>
        <dbReference type="EMBL" id="PAV78822.1"/>
    </source>
</evidence>
<gene>
    <name evidence="1" type="ORF">WR25_23475</name>
</gene>
<dbReference type="Pfam" id="PF03385">
    <property type="entry name" value="STELLO"/>
    <property type="match status" value="1"/>
</dbReference>
<dbReference type="EMBL" id="LIAE01007514">
    <property type="protein sequence ID" value="PAV78822.1"/>
    <property type="molecule type" value="Genomic_DNA"/>
</dbReference>
<protein>
    <submittedName>
        <fullName evidence="1">Uncharacterized protein</fullName>
    </submittedName>
</protein>
<organism evidence="1 2">
    <name type="scientific">Diploscapter pachys</name>
    <dbReference type="NCBI Taxonomy" id="2018661"/>
    <lineage>
        <taxon>Eukaryota</taxon>
        <taxon>Metazoa</taxon>
        <taxon>Ecdysozoa</taxon>
        <taxon>Nematoda</taxon>
        <taxon>Chromadorea</taxon>
        <taxon>Rhabditida</taxon>
        <taxon>Rhabditina</taxon>
        <taxon>Rhabditomorpha</taxon>
        <taxon>Rhabditoidea</taxon>
        <taxon>Rhabditidae</taxon>
        <taxon>Diploscapter</taxon>
    </lineage>
</organism>
<evidence type="ECO:0000313" key="2">
    <source>
        <dbReference type="Proteomes" id="UP000218231"/>
    </source>
</evidence>
<name>A0A2A2KY59_9BILA</name>
<keyword evidence="2" id="KW-1185">Reference proteome</keyword>
<dbReference type="InterPro" id="IPR005049">
    <property type="entry name" value="STL-like"/>
</dbReference>
<dbReference type="Proteomes" id="UP000218231">
    <property type="component" value="Unassembled WGS sequence"/>
</dbReference>
<dbReference type="AlphaFoldDB" id="A0A2A2KY59"/>
<reference evidence="1 2" key="1">
    <citation type="journal article" date="2017" name="Curr. Biol.">
        <title>Genome architecture and evolution of a unichromosomal asexual nematode.</title>
        <authorList>
            <person name="Fradin H."/>
            <person name="Zegar C."/>
            <person name="Gutwein M."/>
            <person name="Lucas J."/>
            <person name="Kovtun M."/>
            <person name="Corcoran D."/>
            <person name="Baugh L.R."/>
            <person name="Kiontke K."/>
            <person name="Gunsalus K."/>
            <person name="Fitch D.H."/>
            <person name="Piano F."/>
        </authorList>
    </citation>
    <scope>NUCLEOTIDE SEQUENCE [LARGE SCALE GENOMIC DNA]</scope>
    <source>
        <strain evidence="1">PF1309</strain>
    </source>
</reference>
<comment type="caution">
    <text evidence="1">The sequence shown here is derived from an EMBL/GenBank/DDBJ whole genome shotgun (WGS) entry which is preliminary data.</text>
</comment>
<dbReference type="OrthoDB" id="5948173at2759"/>
<sequence>MLNFWQPINLDMVFHQWGTKNAAKGRGPWWPKSVGQAAMENAIKMVKDEKNCSKICQKTIEEYQQRLLKRKIINERGTAFTEMQKFENWTVSDV</sequence>